<evidence type="ECO:0000256" key="1">
    <source>
        <dbReference type="ARBA" id="ARBA00023015"/>
    </source>
</evidence>
<dbReference type="GO" id="GO:0043565">
    <property type="term" value="F:sequence-specific DNA binding"/>
    <property type="evidence" value="ECO:0007669"/>
    <property type="project" value="InterPro"/>
</dbReference>
<dbReference type="InterPro" id="IPR018060">
    <property type="entry name" value="HTH_AraC"/>
</dbReference>
<dbReference type="Gene3D" id="2.60.120.10">
    <property type="entry name" value="Jelly Rolls"/>
    <property type="match status" value="1"/>
</dbReference>
<dbReference type="SUPFAM" id="SSF46689">
    <property type="entry name" value="Homeodomain-like"/>
    <property type="match status" value="1"/>
</dbReference>
<dbReference type="PRINTS" id="PR00032">
    <property type="entry name" value="HTHARAC"/>
</dbReference>
<evidence type="ECO:0000313" key="5">
    <source>
        <dbReference type="EMBL" id="MBB6002651.1"/>
    </source>
</evidence>
<evidence type="ECO:0000259" key="4">
    <source>
        <dbReference type="PROSITE" id="PS01124"/>
    </source>
</evidence>
<dbReference type="Pfam" id="PF02311">
    <property type="entry name" value="AraC_binding"/>
    <property type="match status" value="1"/>
</dbReference>
<evidence type="ECO:0000256" key="2">
    <source>
        <dbReference type="ARBA" id="ARBA00023125"/>
    </source>
</evidence>
<organism evidence="5 6">
    <name type="scientific">Arcicella rosea</name>
    <dbReference type="NCBI Taxonomy" id="502909"/>
    <lineage>
        <taxon>Bacteria</taxon>
        <taxon>Pseudomonadati</taxon>
        <taxon>Bacteroidota</taxon>
        <taxon>Cytophagia</taxon>
        <taxon>Cytophagales</taxon>
        <taxon>Flectobacillaceae</taxon>
        <taxon>Arcicella</taxon>
    </lineage>
</organism>
<dbReference type="GO" id="GO:0003700">
    <property type="term" value="F:DNA-binding transcription factor activity"/>
    <property type="evidence" value="ECO:0007669"/>
    <property type="project" value="InterPro"/>
</dbReference>
<dbReference type="Gene3D" id="1.10.10.60">
    <property type="entry name" value="Homeodomain-like"/>
    <property type="match status" value="1"/>
</dbReference>
<dbReference type="InterPro" id="IPR009057">
    <property type="entry name" value="Homeodomain-like_sf"/>
</dbReference>
<protein>
    <submittedName>
        <fullName evidence="5">AraC-like DNA-binding protein</fullName>
    </submittedName>
</protein>
<dbReference type="AlphaFoldDB" id="A0A841ET73"/>
<dbReference type="PANTHER" id="PTHR43280:SF32">
    <property type="entry name" value="TRANSCRIPTIONAL REGULATORY PROTEIN"/>
    <property type="match status" value="1"/>
</dbReference>
<keyword evidence="1" id="KW-0805">Transcription regulation</keyword>
<dbReference type="InterPro" id="IPR003313">
    <property type="entry name" value="AraC-bd"/>
</dbReference>
<keyword evidence="3" id="KW-0804">Transcription</keyword>
<evidence type="ECO:0000256" key="3">
    <source>
        <dbReference type="ARBA" id="ARBA00023163"/>
    </source>
</evidence>
<keyword evidence="2 5" id="KW-0238">DNA-binding</keyword>
<dbReference type="Proteomes" id="UP000524404">
    <property type="component" value="Unassembled WGS sequence"/>
</dbReference>
<accession>A0A841ET73</accession>
<comment type="caution">
    <text evidence="5">The sequence shown here is derived from an EMBL/GenBank/DDBJ whole genome shotgun (WGS) entry which is preliminary data.</text>
</comment>
<sequence length="292" mass="34549">MKKPIPIITIEQLNCCDKHILMTMDIRRLEIHAKTLTPADFPHRHDFYNLIYIKSGSGTHDIDFRHYEVVPNQLFMMNEGQVHEWELSDDIEGYSFFFRKEFYETDEKSLALNALPFFNNSPNDEPMVIFDEAQGKAIVNLFEEIIEEYSRKKINYEAYIKTILKQILIQALRVYRPNYRDETAIASISKIKNFENLIEEQHRNYKSVKDYADQLNITANYLNAICNKIVGRTAGELIRDRIVLEAKRLLLHSSMSICEIAYHLGYEDCSYFIRVFKKDVHQTPEQFRLMNR</sequence>
<reference evidence="5 6" key="1">
    <citation type="submission" date="2020-08" db="EMBL/GenBank/DDBJ databases">
        <title>Functional genomics of gut bacteria from endangered species of beetles.</title>
        <authorList>
            <person name="Carlos-Shanley C."/>
        </authorList>
    </citation>
    <scope>NUCLEOTIDE SEQUENCE [LARGE SCALE GENOMIC DNA]</scope>
    <source>
        <strain evidence="5 6">S00070</strain>
    </source>
</reference>
<proteinExistence type="predicted"/>
<feature type="domain" description="HTH araC/xylS-type" evidence="4">
    <location>
        <begin position="192"/>
        <end position="290"/>
    </location>
</feature>
<dbReference type="PROSITE" id="PS01124">
    <property type="entry name" value="HTH_ARAC_FAMILY_2"/>
    <property type="match status" value="1"/>
</dbReference>
<evidence type="ECO:0000313" key="6">
    <source>
        <dbReference type="Proteomes" id="UP000524404"/>
    </source>
</evidence>
<dbReference type="SUPFAM" id="SSF51215">
    <property type="entry name" value="Regulatory protein AraC"/>
    <property type="match status" value="1"/>
</dbReference>
<dbReference type="EMBL" id="JACHKT010000007">
    <property type="protein sequence ID" value="MBB6002651.1"/>
    <property type="molecule type" value="Genomic_DNA"/>
</dbReference>
<dbReference type="InterPro" id="IPR037923">
    <property type="entry name" value="HTH-like"/>
</dbReference>
<dbReference type="SMART" id="SM00342">
    <property type="entry name" value="HTH_ARAC"/>
    <property type="match status" value="1"/>
</dbReference>
<dbReference type="InterPro" id="IPR020449">
    <property type="entry name" value="Tscrpt_reg_AraC-type_HTH"/>
</dbReference>
<keyword evidence="6" id="KW-1185">Reference proteome</keyword>
<name>A0A841ET73_9BACT</name>
<dbReference type="RefSeq" id="WP_184132098.1">
    <property type="nucleotide sequence ID" value="NZ_JACHKT010000007.1"/>
</dbReference>
<dbReference type="PANTHER" id="PTHR43280">
    <property type="entry name" value="ARAC-FAMILY TRANSCRIPTIONAL REGULATOR"/>
    <property type="match status" value="1"/>
</dbReference>
<dbReference type="Pfam" id="PF12833">
    <property type="entry name" value="HTH_18"/>
    <property type="match status" value="1"/>
</dbReference>
<dbReference type="InterPro" id="IPR014710">
    <property type="entry name" value="RmlC-like_jellyroll"/>
</dbReference>
<gene>
    <name evidence="5" type="ORF">HNP25_001303</name>
</gene>